<dbReference type="Gene3D" id="1.10.8.200">
    <property type="entry name" value="Replisome organizer (g39p helicase loader/inhibitor protein)"/>
    <property type="match status" value="1"/>
</dbReference>
<feature type="coiled-coil region" evidence="1">
    <location>
        <begin position="78"/>
        <end position="106"/>
    </location>
</feature>
<keyword evidence="3" id="KW-1185">Reference proteome</keyword>
<gene>
    <name evidence="2" type="ORF">ACFQMN_02840</name>
</gene>
<organism evidence="2 3">
    <name type="scientific">Halobacillus campisalis</name>
    <dbReference type="NCBI Taxonomy" id="435909"/>
    <lineage>
        <taxon>Bacteria</taxon>
        <taxon>Bacillati</taxon>
        <taxon>Bacillota</taxon>
        <taxon>Bacilli</taxon>
        <taxon>Bacillales</taxon>
        <taxon>Bacillaceae</taxon>
        <taxon>Halobacillus</taxon>
    </lineage>
</organism>
<accession>A0ABW2K0X4</accession>
<evidence type="ECO:0000313" key="2">
    <source>
        <dbReference type="EMBL" id="MFC7319823.1"/>
    </source>
</evidence>
<dbReference type="RefSeq" id="WP_289215595.1">
    <property type="nucleotide sequence ID" value="NZ_JAPVRC010000003.1"/>
</dbReference>
<proteinExistence type="predicted"/>
<sequence>MTYEEAVEVLQMMSSLYPGKVEMTKKKAEFLIPQLKPMCYGSVMGKLALHVSKSPYPPTIADIAVYPPVDENPHLDMLKQWDREAAEVSEEKKRLFQEKLNELIEKVTR</sequence>
<reference evidence="3" key="1">
    <citation type="journal article" date="2019" name="Int. J. Syst. Evol. Microbiol.">
        <title>The Global Catalogue of Microorganisms (GCM) 10K type strain sequencing project: providing services to taxonomists for standard genome sequencing and annotation.</title>
        <authorList>
            <consortium name="The Broad Institute Genomics Platform"/>
            <consortium name="The Broad Institute Genome Sequencing Center for Infectious Disease"/>
            <person name="Wu L."/>
            <person name="Ma J."/>
        </authorList>
    </citation>
    <scope>NUCLEOTIDE SEQUENCE [LARGE SCALE GENOMIC DNA]</scope>
    <source>
        <strain evidence="3">CCUG 73951</strain>
    </source>
</reference>
<evidence type="ECO:0000313" key="3">
    <source>
        <dbReference type="Proteomes" id="UP001596494"/>
    </source>
</evidence>
<comment type="caution">
    <text evidence="2">The sequence shown here is derived from an EMBL/GenBank/DDBJ whole genome shotgun (WGS) entry which is preliminary data.</text>
</comment>
<dbReference type="Proteomes" id="UP001596494">
    <property type="component" value="Unassembled WGS sequence"/>
</dbReference>
<dbReference type="EMBL" id="JBHTBY010000001">
    <property type="protein sequence ID" value="MFC7319823.1"/>
    <property type="molecule type" value="Genomic_DNA"/>
</dbReference>
<name>A0ABW2K0X4_9BACI</name>
<protein>
    <recommendedName>
        <fullName evidence="4">Replicative helicase inhibitor G39P N-terminal domain-containing protein</fullName>
    </recommendedName>
</protein>
<evidence type="ECO:0000256" key="1">
    <source>
        <dbReference type="SAM" id="Coils"/>
    </source>
</evidence>
<keyword evidence="1" id="KW-0175">Coiled coil</keyword>
<evidence type="ECO:0008006" key="4">
    <source>
        <dbReference type="Google" id="ProtNLM"/>
    </source>
</evidence>